<name>A0A8B8RYJ9_CAMFR</name>
<dbReference type="AlphaFoldDB" id="A0A8B8RYJ9"/>
<proteinExistence type="predicted"/>
<sequence length="259" mass="28020">MKERKKETKGRKEKMNQLVRRAASGGGRRGGGALLASAFPRAPVGRRRWQDPGRGGKDPVSPVAGGARRPGQQSAVGCLKTAAAAALPRVGAAVRRRPGPRGGRGSHASRARAFRGAARPLQCHPEAVLSPGHPRRPSASRAGELTSGKDVMEIVLISFFNQNHNGLKCSRLHWRDSWPSRRDRPFLGALPPPPPRTGPWIAAHFCGDAQGTTFYQQLRRGVMPAFLYTPAHKDALLSNVAAFIGQRERLNPPELGLKK</sequence>
<protein>
    <submittedName>
        <fullName evidence="3">Uncharacterized protein LOC116659503</fullName>
    </submittedName>
</protein>
<feature type="compositionally biased region" description="Gly residues" evidence="1">
    <location>
        <begin position="24"/>
        <end position="33"/>
    </location>
</feature>
<reference evidence="3" key="1">
    <citation type="submission" date="2025-08" db="UniProtKB">
        <authorList>
            <consortium name="RefSeq"/>
        </authorList>
    </citation>
    <scope>IDENTIFICATION</scope>
    <source>
        <tissue evidence="3">Ear skin</tissue>
    </source>
</reference>
<feature type="region of interest" description="Disordered" evidence="1">
    <location>
        <begin position="125"/>
        <end position="145"/>
    </location>
</feature>
<dbReference type="RefSeq" id="XP_032323026.1">
    <property type="nucleotide sequence ID" value="XM_032467135.1"/>
</dbReference>
<dbReference type="Proteomes" id="UP000694856">
    <property type="component" value="Chromosome 24"/>
</dbReference>
<gene>
    <name evidence="3" type="primary">LOC116659503</name>
</gene>
<feature type="region of interest" description="Disordered" evidence="1">
    <location>
        <begin position="1"/>
        <end position="76"/>
    </location>
</feature>
<accession>A0A8B8RYJ9</accession>
<dbReference type="KEGG" id="cfr:116659503"/>
<dbReference type="GeneID" id="116659503"/>
<organism evidence="2 3">
    <name type="scientific">Camelus ferus</name>
    <name type="common">Wild bactrian camel</name>
    <name type="synonym">Camelus bactrianus ferus</name>
    <dbReference type="NCBI Taxonomy" id="419612"/>
    <lineage>
        <taxon>Eukaryota</taxon>
        <taxon>Metazoa</taxon>
        <taxon>Chordata</taxon>
        <taxon>Craniata</taxon>
        <taxon>Vertebrata</taxon>
        <taxon>Euteleostomi</taxon>
        <taxon>Mammalia</taxon>
        <taxon>Eutheria</taxon>
        <taxon>Laurasiatheria</taxon>
        <taxon>Artiodactyla</taxon>
        <taxon>Tylopoda</taxon>
        <taxon>Camelidae</taxon>
        <taxon>Camelus</taxon>
    </lineage>
</organism>
<feature type="compositionally biased region" description="Basic and acidic residues" evidence="1">
    <location>
        <begin position="48"/>
        <end position="57"/>
    </location>
</feature>
<keyword evidence="2" id="KW-1185">Reference proteome</keyword>
<evidence type="ECO:0000256" key="1">
    <source>
        <dbReference type="SAM" id="MobiDB-lite"/>
    </source>
</evidence>
<evidence type="ECO:0000313" key="2">
    <source>
        <dbReference type="Proteomes" id="UP000694856"/>
    </source>
</evidence>
<evidence type="ECO:0000313" key="3">
    <source>
        <dbReference type="RefSeq" id="XP_032323026.1"/>
    </source>
</evidence>